<evidence type="ECO:0000256" key="3">
    <source>
        <dbReference type="ARBA" id="ARBA00022553"/>
    </source>
</evidence>
<dbReference type="InterPro" id="IPR004358">
    <property type="entry name" value="Sig_transdc_His_kin-like_C"/>
</dbReference>
<dbReference type="SMART" id="SM00388">
    <property type="entry name" value="HisKA"/>
    <property type="match status" value="1"/>
</dbReference>
<evidence type="ECO:0000256" key="5">
    <source>
        <dbReference type="PROSITE-ProRule" id="PRU00169"/>
    </source>
</evidence>
<dbReference type="SUPFAM" id="SSF55874">
    <property type="entry name" value="ATPase domain of HSP90 chaperone/DNA topoisomerase II/histidine kinase"/>
    <property type="match status" value="1"/>
</dbReference>
<dbReference type="Pfam" id="PF02518">
    <property type="entry name" value="HATPase_c"/>
    <property type="match status" value="1"/>
</dbReference>
<dbReference type="InterPro" id="IPR036890">
    <property type="entry name" value="HATPase_C_sf"/>
</dbReference>
<feature type="domain" description="Response regulatory" evidence="7">
    <location>
        <begin position="393"/>
        <end position="507"/>
    </location>
</feature>
<dbReference type="SMART" id="SM00387">
    <property type="entry name" value="HATPase_c"/>
    <property type="match status" value="1"/>
</dbReference>
<dbReference type="PROSITE" id="PS50109">
    <property type="entry name" value="HIS_KIN"/>
    <property type="match status" value="1"/>
</dbReference>
<accession>A0A6I6GNB8</accession>
<dbReference type="EC" id="2.7.13.3" evidence="2"/>
<dbReference type="InterPro" id="IPR003594">
    <property type="entry name" value="HATPase_dom"/>
</dbReference>
<evidence type="ECO:0000313" key="9">
    <source>
        <dbReference type="Proteomes" id="UP000426027"/>
    </source>
</evidence>
<dbReference type="FunFam" id="3.30.565.10:FF:000010">
    <property type="entry name" value="Sensor histidine kinase RcsC"/>
    <property type="match status" value="1"/>
</dbReference>
<dbReference type="InterPro" id="IPR005467">
    <property type="entry name" value="His_kinase_dom"/>
</dbReference>
<dbReference type="InterPro" id="IPR036097">
    <property type="entry name" value="HisK_dim/P_sf"/>
</dbReference>
<gene>
    <name evidence="8" type="ORF">GLV81_10275</name>
</gene>
<dbReference type="Pfam" id="PF00072">
    <property type="entry name" value="Response_reg"/>
    <property type="match status" value="1"/>
</dbReference>
<dbReference type="InterPro" id="IPR001789">
    <property type="entry name" value="Sig_transdc_resp-reg_receiver"/>
</dbReference>
<organism evidence="8 9">
    <name type="scientific">Phnomibacter ginsenosidimutans</name>
    <dbReference type="NCBI Taxonomy" id="2676868"/>
    <lineage>
        <taxon>Bacteria</taxon>
        <taxon>Pseudomonadati</taxon>
        <taxon>Bacteroidota</taxon>
        <taxon>Chitinophagia</taxon>
        <taxon>Chitinophagales</taxon>
        <taxon>Chitinophagaceae</taxon>
        <taxon>Phnomibacter</taxon>
    </lineage>
</organism>
<proteinExistence type="predicted"/>
<dbReference type="Gene3D" id="3.40.50.2300">
    <property type="match status" value="1"/>
</dbReference>
<evidence type="ECO:0000313" key="8">
    <source>
        <dbReference type="EMBL" id="QGW28432.1"/>
    </source>
</evidence>
<keyword evidence="3 5" id="KW-0597">Phosphoprotein</keyword>
<evidence type="ECO:0000256" key="1">
    <source>
        <dbReference type="ARBA" id="ARBA00000085"/>
    </source>
</evidence>
<dbReference type="Gene3D" id="3.30.565.10">
    <property type="entry name" value="Histidine kinase-like ATPase, C-terminal domain"/>
    <property type="match status" value="1"/>
</dbReference>
<dbReference type="AlphaFoldDB" id="A0A6I6GNB8"/>
<feature type="domain" description="Histidine kinase" evidence="6">
    <location>
        <begin position="147"/>
        <end position="369"/>
    </location>
</feature>
<reference evidence="8 9" key="1">
    <citation type="submission" date="2019-11" db="EMBL/GenBank/DDBJ databases">
        <authorList>
            <person name="Im W.T."/>
        </authorList>
    </citation>
    <scope>NUCLEOTIDE SEQUENCE [LARGE SCALE GENOMIC DNA]</scope>
    <source>
        <strain evidence="8 9">SB-02</strain>
    </source>
</reference>
<dbReference type="CDD" id="cd00082">
    <property type="entry name" value="HisKA"/>
    <property type="match status" value="1"/>
</dbReference>
<feature type="modified residue" description="4-aspartylphosphate" evidence="5">
    <location>
        <position position="442"/>
    </location>
</feature>
<dbReference type="PRINTS" id="PR00344">
    <property type="entry name" value="BCTRLSENSOR"/>
</dbReference>
<dbReference type="CDD" id="cd16922">
    <property type="entry name" value="HATPase_EvgS-ArcB-TorS-like"/>
    <property type="match status" value="1"/>
</dbReference>
<dbReference type="SUPFAM" id="SSF52172">
    <property type="entry name" value="CheY-like"/>
    <property type="match status" value="1"/>
</dbReference>
<name>A0A6I6GNB8_9BACT</name>
<sequence length="512" mass="57706">MTTKLQQSDFVPTLNKQIDRYFSTGVNEENLSAFLKVVNETYQWFERDKLLSEHAYAVSEKEYQDAVSHLESQHDIIRQSVGLLKDAIQRIDKNAVLHVDDAEAEIINVVRYLNKQLEVQRNLEQQLIVSKEFAEKAAQVKSDFLSVMSHEIKTPLNAIIGLSHLLQQQQFTHEQARNINALHAAAENLLSLVNDILDFNKIEEGKIQLAPRMVDPRVILNNLKYAYALKANEKQTIIKLTIDENLPAHILVDDVRLNQVLHNLMSNAVKFTNKGQVWLSVMVEPSSNEEHIQLRFCIKDSGIGIAKEKQHLIFDHFTQADSNITRQYGGSGLGLSIVKRILQLMNSHIDLQSAPGKGAAFSFVLSLPALVAGEPQNAPHPDKKLHNDFSGINVLVVDDIEFNVMVAEQMLTNCNASCSHAADGIEAVKMARTNHYDLILMDLQMPHMDGFEATRRIREFNTTTPVVALTASSEPEVIIKAKVLGMDDYLMKPFNPNDFYNMVAHYSGYVRG</sequence>
<evidence type="ECO:0000259" key="6">
    <source>
        <dbReference type="PROSITE" id="PS50109"/>
    </source>
</evidence>
<dbReference type="PANTHER" id="PTHR45339">
    <property type="entry name" value="HYBRID SIGNAL TRANSDUCTION HISTIDINE KINASE J"/>
    <property type="match status" value="1"/>
</dbReference>
<dbReference type="PANTHER" id="PTHR45339:SF1">
    <property type="entry name" value="HYBRID SIGNAL TRANSDUCTION HISTIDINE KINASE J"/>
    <property type="match status" value="1"/>
</dbReference>
<evidence type="ECO:0000256" key="4">
    <source>
        <dbReference type="ARBA" id="ARBA00023012"/>
    </source>
</evidence>
<keyword evidence="4" id="KW-0902">Two-component regulatory system</keyword>
<evidence type="ECO:0000256" key="2">
    <source>
        <dbReference type="ARBA" id="ARBA00012438"/>
    </source>
</evidence>
<dbReference type="CDD" id="cd17546">
    <property type="entry name" value="REC_hyHK_CKI1_RcsC-like"/>
    <property type="match status" value="1"/>
</dbReference>
<dbReference type="SMART" id="SM00448">
    <property type="entry name" value="REC"/>
    <property type="match status" value="1"/>
</dbReference>
<dbReference type="Gene3D" id="1.10.287.130">
    <property type="match status" value="1"/>
</dbReference>
<evidence type="ECO:0000259" key="7">
    <source>
        <dbReference type="PROSITE" id="PS50110"/>
    </source>
</evidence>
<dbReference type="Pfam" id="PF00512">
    <property type="entry name" value="HisKA"/>
    <property type="match status" value="1"/>
</dbReference>
<dbReference type="GO" id="GO:0000155">
    <property type="term" value="F:phosphorelay sensor kinase activity"/>
    <property type="evidence" value="ECO:0007669"/>
    <property type="project" value="InterPro"/>
</dbReference>
<protein>
    <recommendedName>
        <fullName evidence="2">histidine kinase</fullName>
        <ecNumber evidence="2">2.7.13.3</ecNumber>
    </recommendedName>
</protein>
<dbReference type="PROSITE" id="PS50110">
    <property type="entry name" value="RESPONSE_REGULATORY"/>
    <property type="match status" value="1"/>
</dbReference>
<dbReference type="RefSeq" id="WP_157478788.1">
    <property type="nucleotide sequence ID" value="NZ_CP046566.1"/>
</dbReference>
<dbReference type="EMBL" id="CP046566">
    <property type="protein sequence ID" value="QGW28432.1"/>
    <property type="molecule type" value="Genomic_DNA"/>
</dbReference>
<dbReference type="SUPFAM" id="SSF47384">
    <property type="entry name" value="Homodimeric domain of signal transducing histidine kinase"/>
    <property type="match status" value="1"/>
</dbReference>
<dbReference type="InterPro" id="IPR003661">
    <property type="entry name" value="HisK_dim/P_dom"/>
</dbReference>
<comment type="catalytic activity">
    <reaction evidence="1">
        <text>ATP + protein L-histidine = ADP + protein N-phospho-L-histidine.</text>
        <dbReference type="EC" id="2.7.13.3"/>
    </reaction>
</comment>
<keyword evidence="9" id="KW-1185">Reference proteome</keyword>
<dbReference type="Proteomes" id="UP000426027">
    <property type="component" value="Chromosome"/>
</dbReference>
<dbReference type="InterPro" id="IPR011006">
    <property type="entry name" value="CheY-like_superfamily"/>
</dbReference>
<dbReference type="KEGG" id="fls:GLV81_10275"/>